<organism evidence="1 2">
    <name type="scientific">Podospora aff. communis PSN243</name>
    <dbReference type="NCBI Taxonomy" id="3040156"/>
    <lineage>
        <taxon>Eukaryota</taxon>
        <taxon>Fungi</taxon>
        <taxon>Dikarya</taxon>
        <taxon>Ascomycota</taxon>
        <taxon>Pezizomycotina</taxon>
        <taxon>Sordariomycetes</taxon>
        <taxon>Sordariomycetidae</taxon>
        <taxon>Sordariales</taxon>
        <taxon>Podosporaceae</taxon>
        <taxon>Podospora</taxon>
    </lineage>
</organism>
<sequence length="283" mass="30869">MAAKEIKGIFSPRNERFPGLPGSSAGFFKDAFSLRTILLLGATAQAGLTLVLPPRYALFPTAFLLLHTIASTVHSVASPSLRDIIPGRTSIFLPPPTSSPSPYPPSESEKQGLVTLHLGVRFSHPLGLFAPGVREIGDLFSACNNAVLESAGPYGCIGYTLWRGITDDTNNTVLGVYYFKTVEGLHRFAHDDVHRKAWEWYERECAGVVGKDGKGGKRYIGVYHETLEVEKGGWEAIYVNMPPTLLGATKGKEEEVWVSPLVEAKGKMFKGQYDRMGRAGGKE</sequence>
<dbReference type="InterPro" id="IPR025444">
    <property type="entry name" value="Monooxy_af470"/>
</dbReference>
<reference evidence="1" key="1">
    <citation type="journal article" date="2023" name="Mol. Phylogenet. Evol.">
        <title>Genome-scale phylogeny and comparative genomics of the fungal order Sordariales.</title>
        <authorList>
            <person name="Hensen N."/>
            <person name="Bonometti L."/>
            <person name="Westerberg I."/>
            <person name="Brannstrom I.O."/>
            <person name="Guillou S."/>
            <person name="Cros-Aarteil S."/>
            <person name="Calhoun S."/>
            <person name="Haridas S."/>
            <person name="Kuo A."/>
            <person name="Mondo S."/>
            <person name="Pangilinan J."/>
            <person name="Riley R."/>
            <person name="LaButti K."/>
            <person name="Andreopoulos B."/>
            <person name="Lipzen A."/>
            <person name="Chen C."/>
            <person name="Yan M."/>
            <person name="Daum C."/>
            <person name="Ng V."/>
            <person name="Clum A."/>
            <person name="Steindorff A."/>
            <person name="Ohm R.A."/>
            <person name="Martin F."/>
            <person name="Silar P."/>
            <person name="Natvig D.O."/>
            <person name="Lalanne C."/>
            <person name="Gautier V."/>
            <person name="Ament-Velasquez S.L."/>
            <person name="Kruys A."/>
            <person name="Hutchinson M.I."/>
            <person name="Powell A.J."/>
            <person name="Barry K."/>
            <person name="Miller A.N."/>
            <person name="Grigoriev I.V."/>
            <person name="Debuchy R."/>
            <person name="Gladieux P."/>
            <person name="Hiltunen Thoren M."/>
            <person name="Johannesson H."/>
        </authorList>
    </citation>
    <scope>NUCLEOTIDE SEQUENCE</scope>
    <source>
        <strain evidence="1">PSN243</strain>
    </source>
</reference>
<evidence type="ECO:0000313" key="1">
    <source>
        <dbReference type="EMBL" id="KAK4447183.1"/>
    </source>
</evidence>
<evidence type="ECO:0000313" key="2">
    <source>
        <dbReference type="Proteomes" id="UP001321760"/>
    </source>
</evidence>
<dbReference type="SUPFAM" id="SSF54909">
    <property type="entry name" value="Dimeric alpha+beta barrel"/>
    <property type="match status" value="1"/>
</dbReference>
<dbReference type="Proteomes" id="UP001321760">
    <property type="component" value="Unassembled WGS sequence"/>
</dbReference>
<evidence type="ECO:0008006" key="3">
    <source>
        <dbReference type="Google" id="ProtNLM"/>
    </source>
</evidence>
<name>A0AAV9GGB5_9PEZI</name>
<reference evidence="1" key="2">
    <citation type="submission" date="2023-05" db="EMBL/GenBank/DDBJ databases">
        <authorList>
            <consortium name="Lawrence Berkeley National Laboratory"/>
            <person name="Steindorff A."/>
            <person name="Hensen N."/>
            <person name="Bonometti L."/>
            <person name="Westerberg I."/>
            <person name="Brannstrom I.O."/>
            <person name="Guillou S."/>
            <person name="Cros-Aarteil S."/>
            <person name="Calhoun S."/>
            <person name="Haridas S."/>
            <person name="Kuo A."/>
            <person name="Mondo S."/>
            <person name="Pangilinan J."/>
            <person name="Riley R."/>
            <person name="Labutti K."/>
            <person name="Andreopoulos B."/>
            <person name="Lipzen A."/>
            <person name="Chen C."/>
            <person name="Yanf M."/>
            <person name="Daum C."/>
            <person name="Ng V."/>
            <person name="Clum A."/>
            <person name="Ohm R."/>
            <person name="Martin F."/>
            <person name="Silar P."/>
            <person name="Natvig D."/>
            <person name="Lalanne C."/>
            <person name="Gautier V."/>
            <person name="Ament-Velasquez S.L."/>
            <person name="Kruys A."/>
            <person name="Hutchinson M.I."/>
            <person name="Powell A.J."/>
            <person name="Barry K."/>
            <person name="Miller A.N."/>
            <person name="Grigoriev I.V."/>
            <person name="Debuchy R."/>
            <person name="Gladieux P."/>
            <person name="Thoren M.H."/>
            <person name="Johannesson H."/>
        </authorList>
    </citation>
    <scope>NUCLEOTIDE SEQUENCE</scope>
    <source>
        <strain evidence="1">PSN243</strain>
    </source>
</reference>
<protein>
    <recommendedName>
        <fullName evidence="3">Monooxygenase</fullName>
    </recommendedName>
</protein>
<keyword evidence="2" id="KW-1185">Reference proteome</keyword>
<dbReference type="AlphaFoldDB" id="A0AAV9GGB5"/>
<gene>
    <name evidence="1" type="ORF">QBC34DRAFT_486399</name>
</gene>
<accession>A0AAV9GGB5</accession>
<dbReference type="Pfam" id="PF13826">
    <property type="entry name" value="Monooxy_af470-like"/>
    <property type="match status" value="1"/>
</dbReference>
<proteinExistence type="predicted"/>
<comment type="caution">
    <text evidence="1">The sequence shown here is derived from an EMBL/GenBank/DDBJ whole genome shotgun (WGS) entry which is preliminary data.</text>
</comment>
<dbReference type="EMBL" id="MU865951">
    <property type="protein sequence ID" value="KAK4447183.1"/>
    <property type="molecule type" value="Genomic_DNA"/>
</dbReference>
<dbReference type="InterPro" id="IPR011008">
    <property type="entry name" value="Dimeric_a/b-barrel"/>
</dbReference>